<protein>
    <recommendedName>
        <fullName evidence="12">Histidine kinase/HSP90-like ATPase domain-containing protein</fullName>
    </recommendedName>
</protein>
<reference evidence="9" key="3">
    <citation type="submission" date="2025-09" db="UniProtKB">
        <authorList>
            <consortium name="Ensembl"/>
        </authorList>
    </citation>
    <scope>IDENTIFICATION</scope>
    <source>
        <strain evidence="9">Brown Norway</strain>
    </source>
</reference>
<evidence type="ECO:0000256" key="3">
    <source>
        <dbReference type="ARBA" id="ARBA00022741"/>
    </source>
</evidence>
<evidence type="ECO:0000256" key="7">
    <source>
        <dbReference type="PIRSR" id="PIRSR002583-1"/>
    </source>
</evidence>
<evidence type="ECO:0000313" key="9">
    <source>
        <dbReference type="Ensembl" id="ENSRNOP00000084846.1"/>
    </source>
</evidence>
<dbReference type="OMA" id="AFMERVW"/>
<dbReference type="InterPro" id="IPR037196">
    <property type="entry name" value="HSP90_C"/>
</dbReference>
<keyword evidence="2" id="KW-0963">Cytoplasm</keyword>
<dbReference type="InterPro" id="IPR001404">
    <property type="entry name" value="Hsp90_fam"/>
</dbReference>
<dbReference type="Ensembl" id="ENSRNOT00000097738.2">
    <property type="protein sequence ID" value="ENSRNOP00000084846.1"/>
    <property type="gene ID" value="ENSRNOG00000065543.2"/>
</dbReference>
<dbReference type="GO" id="GO:0016887">
    <property type="term" value="F:ATP hydrolysis activity"/>
    <property type="evidence" value="ECO:0007669"/>
    <property type="project" value="InterPro"/>
</dbReference>
<dbReference type="GeneTree" id="ENSGT01020000230401"/>
<feature type="binding site" evidence="7">
    <location>
        <position position="107"/>
    </location>
    <ligand>
        <name>ATP</name>
        <dbReference type="ChEBI" id="CHEBI:30616"/>
    </ligand>
</feature>
<dbReference type="Gene3D" id="1.20.120.790">
    <property type="entry name" value="Heat shock protein 90, C-terminal domain"/>
    <property type="match status" value="1"/>
</dbReference>
<keyword evidence="10" id="KW-1185">Reference proteome</keyword>
<comment type="similarity">
    <text evidence="1">Belongs to the heat shock protein 90 family.</text>
</comment>
<evidence type="ECO:0000256" key="6">
    <source>
        <dbReference type="ARBA" id="ARBA00023186"/>
    </source>
</evidence>
<dbReference type="GO" id="GO:0140662">
    <property type="term" value="F:ATP-dependent protein folding chaperone"/>
    <property type="evidence" value="ECO:0007669"/>
    <property type="project" value="InterPro"/>
</dbReference>
<dbReference type="InterPro" id="IPR020575">
    <property type="entry name" value="Hsp90_N"/>
</dbReference>
<dbReference type="PANTHER" id="PTHR11528">
    <property type="entry name" value="HEAT SHOCK PROTEIN 90 FAMILY MEMBER"/>
    <property type="match status" value="1"/>
</dbReference>
<keyword evidence="5" id="KW-0346">Stress response</keyword>
<dbReference type="SUPFAM" id="SSF54211">
    <property type="entry name" value="Ribosomal protein S5 domain 2-like"/>
    <property type="match status" value="2"/>
</dbReference>
<proteinExistence type="inferred from homology"/>
<evidence type="ECO:0000256" key="8">
    <source>
        <dbReference type="SAM" id="MobiDB-lite"/>
    </source>
</evidence>
<feature type="binding site" evidence="7">
    <location>
        <position position="88"/>
    </location>
    <ligand>
        <name>ATP</name>
        <dbReference type="ChEBI" id="CHEBI:30616"/>
    </ligand>
</feature>
<dbReference type="FunFam" id="3.30.565.10:FF:000357">
    <property type="entry name" value="Heat shock protein HSP 90-beta"/>
    <property type="match status" value="1"/>
</dbReference>
<dbReference type="AGR" id="RGD:150341740"/>
<reference evidence="9" key="2">
    <citation type="submission" date="2025-08" db="UniProtKB">
        <authorList>
            <consortium name="Ensembl"/>
        </authorList>
    </citation>
    <scope>IDENTIFICATION</scope>
    <source>
        <strain evidence="9">Brown Norway</strain>
    </source>
</reference>
<dbReference type="InterPro" id="IPR036890">
    <property type="entry name" value="HATPase_C_sf"/>
</dbReference>
<keyword evidence="4 7" id="KW-0067">ATP-binding</keyword>
<dbReference type="GO" id="GO:0005524">
    <property type="term" value="F:ATP binding"/>
    <property type="evidence" value="ECO:0007669"/>
    <property type="project" value="UniProtKB-KW"/>
</dbReference>
<dbReference type="PRINTS" id="PR00775">
    <property type="entry name" value="HEATSHOCK90"/>
</dbReference>
<evidence type="ECO:0000256" key="5">
    <source>
        <dbReference type="ARBA" id="ARBA00023016"/>
    </source>
</evidence>
<name>A0A8I5ZYT7_RAT</name>
<dbReference type="PIRSF" id="PIRSF002583">
    <property type="entry name" value="Hsp90"/>
    <property type="match status" value="1"/>
</dbReference>
<dbReference type="Gene3D" id="3.30.230.80">
    <property type="match status" value="1"/>
</dbReference>
<organism evidence="9 10">
    <name type="scientific">Rattus norvegicus</name>
    <name type="common">Rat</name>
    <dbReference type="NCBI Taxonomy" id="10116"/>
    <lineage>
        <taxon>Eukaryota</taxon>
        <taxon>Metazoa</taxon>
        <taxon>Chordata</taxon>
        <taxon>Craniata</taxon>
        <taxon>Vertebrata</taxon>
        <taxon>Euteleostomi</taxon>
        <taxon>Mammalia</taxon>
        <taxon>Eutheria</taxon>
        <taxon>Euarchontoglires</taxon>
        <taxon>Glires</taxon>
        <taxon>Rodentia</taxon>
        <taxon>Myomorpha</taxon>
        <taxon>Muroidea</taxon>
        <taxon>Muridae</taxon>
        <taxon>Murinae</taxon>
        <taxon>Rattus</taxon>
    </lineage>
</organism>
<dbReference type="RGD" id="150341740">
    <property type="gene designation" value="ENSRNOG00000065543"/>
</dbReference>
<feature type="compositionally biased region" description="Basic and acidic residues" evidence="8">
    <location>
        <begin position="143"/>
        <end position="157"/>
    </location>
</feature>
<dbReference type="SUPFAM" id="SSF55874">
    <property type="entry name" value="ATPase domain of HSP90 chaperone/DNA topoisomerase II/histidine kinase"/>
    <property type="match status" value="1"/>
</dbReference>
<evidence type="ECO:0000256" key="4">
    <source>
        <dbReference type="ARBA" id="ARBA00022840"/>
    </source>
</evidence>
<accession>A0A8I5ZYT7</accession>
<dbReference type="GO" id="GO:0051082">
    <property type="term" value="F:unfolded protein binding"/>
    <property type="evidence" value="ECO:0007669"/>
    <property type="project" value="InterPro"/>
</dbReference>
<dbReference type="Pfam" id="PF00183">
    <property type="entry name" value="HSP90"/>
    <property type="match status" value="2"/>
</dbReference>
<evidence type="ECO:0000256" key="2">
    <source>
        <dbReference type="ARBA" id="ARBA00022490"/>
    </source>
</evidence>
<feature type="binding site" evidence="7">
    <location>
        <position position="46"/>
    </location>
    <ligand>
        <name>ATP</name>
        <dbReference type="ChEBI" id="CHEBI:30616"/>
    </ligand>
</feature>
<evidence type="ECO:0000313" key="11">
    <source>
        <dbReference type="RGD" id="150341740"/>
    </source>
</evidence>
<keyword evidence="3 7" id="KW-0547">Nucleotide-binding</keyword>
<dbReference type="Proteomes" id="UP000002494">
    <property type="component" value="Chromosome 3"/>
</dbReference>
<keyword evidence="6" id="KW-0143">Chaperone</keyword>
<dbReference type="Gene3D" id="3.30.565.10">
    <property type="entry name" value="Histidine kinase-like ATPase, C-terminal domain"/>
    <property type="match status" value="2"/>
</dbReference>
<feature type="region of interest" description="Disordered" evidence="8">
    <location>
        <begin position="143"/>
        <end position="175"/>
    </location>
</feature>
<dbReference type="AlphaFoldDB" id="A0A8I5ZYT7"/>
<reference evidence="9" key="1">
    <citation type="submission" date="2024-01" db="EMBL/GenBank/DDBJ databases">
        <title>GRCr8: a new rat reference genome assembly contstructed from accurate long reads and long range scaffolding.</title>
        <authorList>
            <person name="Doris P.A."/>
            <person name="Kalbfleisch T."/>
            <person name="Li K."/>
            <person name="Howe K."/>
            <person name="Wood J."/>
        </authorList>
    </citation>
    <scope>NUCLEOTIDE SEQUENCE [LARGE SCALE GENOMIC DNA]</scope>
    <source>
        <strain evidence="9">Brown Norway</strain>
    </source>
</reference>
<dbReference type="FunFam" id="1.20.120.790:FF:000001">
    <property type="entry name" value="Heat shock protein 90 alpha"/>
    <property type="match status" value="1"/>
</dbReference>
<sequence length="488" mass="56375">MPEEVHHGEEEVETFAFQAEIAQLMSLIINTFYPNKEIFLQELISNVSDALDKIRCESLTDPSKLDSGKELKIDIIPKPQERTLTLVDTGIGMTKADLINNLGTIAKSDQTEYLEERRVKEVLKKHSQFIGYPITLYLEKEREKEISDDEEKPKIEDVGSDEEDESSKDKKKKTKKIKEKYIDQKELNKSKPNWIRNPDDITQEEYGEFYKSLINDWEDHLAVKHFSYVSRIKETQKSIYYITGESKEHVANFAFMERVWKQGFEVQLKEFDGKSLVSVTKEVLELPEDEEEKKKMEESKAKFENLCKLMKEILDKKIERVTISNRLVSSPCCIVTSTYGWTANMEQIVKARALRDNSTMEYVMAKKHLDINPDHPMVETLLQKAQADKNDKAVKDLVVLLFETALLSSGFSLEDPQTNSNCIYRMIKLGLGIDEDEVTAEEPSAAVPDETPPHWRVMRMPLAWKKWIKGSWEAPALCIVSLWLPQQP</sequence>
<dbReference type="SUPFAM" id="SSF110942">
    <property type="entry name" value="HSP90 C-terminal domain"/>
    <property type="match status" value="1"/>
</dbReference>
<gene>
    <name evidence="11" type="primary">ENSRNOG00000065543</name>
</gene>
<feature type="binding site" evidence="7">
    <location>
        <position position="101"/>
    </location>
    <ligand>
        <name>ATP</name>
        <dbReference type="ChEBI" id="CHEBI:30616"/>
    </ligand>
</feature>
<feature type="binding site" evidence="7">
    <location>
        <position position="42"/>
    </location>
    <ligand>
        <name>ATP</name>
        <dbReference type="ChEBI" id="CHEBI:30616"/>
    </ligand>
</feature>
<evidence type="ECO:0008006" key="12">
    <source>
        <dbReference type="Google" id="ProtNLM"/>
    </source>
</evidence>
<evidence type="ECO:0000256" key="1">
    <source>
        <dbReference type="ARBA" id="ARBA00008239"/>
    </source>
</evidence>
<dbReference type="InterPro" id="IPR020568">
    <property type="entry name" value="Ribosomal_Su5_D2-typ_SF"/>
</dbReference>
<evidence type="ECO:0000313" key="10">
    <source>
        <dbReference type="Proteomes" id="UP000002494"/>
    </source>
</evidence>
<feature type="binding site" evidence="7">
    <location>
        <position position="93"/>
    </location>
    <ligand>
        <name>ATP</name>
        <dbReference type="ChEBI" id="CHEBI:30616"/>
    </ligand>
</feature>